<dbReference type="PIRSF" id="PIRSF002741">
    <property type="entry name" value="MppA"/>
    <property type="match status" value="1"/>
</dbReference>
<evidence type="ECO:0000256" key="5">
    <source>
        <dbReference type="SAM" id="SignalP"/>
    </source>
</evidence>
<sequence length="484" mass="51270">MPLTRRLAAPTLLAVGLVLASCTASPPDPPAGGPEAPPAGTTVNEDATIIVGTLHVPTDLADQADPGSAEALTGNVYESLFRLAETGEPVPLLATGFARSDDGLRYTVPLRPDVTFSDGSPLTAEDVVSSLGALADTDPAIARITAVDGEVEIELTRPVVSMPHSLARVWIRHGELGTGPYTVDAFTPGQSLALERRADYWQDPARNARVEFRAFDDVEHLVAALRDGEVDIAPAMSPPAEIGDGGGIIVSEAASATRVLLGFNDEMRPYDDPRVRRAVSAAIDDDAVRSALWGDAGEPISSMALPNEPWHEDLSELDPFDTETSAALLAEAGVSESLEAPIVVADGPLAEAADLIAEQLREVGIASTVERIPQAQWRERVEENRDFTLALGTVTGDHLVAGLGDPGSWWSYRNPDVMGWSQQAEAQSNEAEQTELLRLIDLTAATEAASEWLFLEPRVIIASDDVAGYPLAGPFLAAGIELSE</sequence>
<evidence type="ECO:0000313" key="8">
    <source>
        <dbReference type="Proteomes" id="UP000638043"/>
    </source>
</evidence>
<organism evidence="7 8">
    <name type="scientific">Microbacterium nanhaiense</name>
    <dbReference type="NCBI Taxonomy" id="1301026"/>
    <lineage>
        <taxon>Bacteria</taxon>
        <taxon>Bacillati</taxon>
        <taxon>Actinomycetota</taxon>
        <taxon>Actinomycetes</taxon>
        <taxon>Micrococcales</taxon>
        <taxon>Microbacteriaceae</taxon>
        <taxon>Microbacterium</taxon>
    </lineage>
</organism>
<dbReference type="SUPFAM" id="SSF53850">
    <property type="entry name" value="Periplasmic binding protein-like II"/>
    <property type="match status" value="1"/>
</dbReference>
<proteinExistence type="inferred from homology"/>
<dbReference type="PROSITE" id="PS51257">
    <property type="entry name" value="PROKAR_LIPOPROTEIN"/>
    <property type="match status" value="1"/>
</dbReference>
<comment type="caution">
    <text evidence="7">The sequence shown here is derived from an EMBL/GenBank/DDBJ whole genome shotgun (WGS) entry which is preliminary data.</text>
</comment>
<dbReference type="EMBL" id="BMMQ01000003">
    <property type="protein sequence ID" value="GGO62972.1"/>
    <property type="molecule type" value="Genomic_DNA"/>
</dbReference>
<evidence type="ECO:0000256" key="3">
    <source>
        <dbReference type="ARBA" id="ARBA00022448"/>
    </source>
</evidence>
<evidence type="ECO:0000256" key="4">
    <source>
        <dbReference type="ARBA" id="ARBA00022729"/>
    </source>
</evidence>
<reference evidence="8" key="1">
    <citation type="journal article" date="2019" name="Int. J. Syst. Evol. Microbiol.">
        <title>The Global Catalogue of Microorganisms (GCM) 10K type strain sequencing project: providing services to taxonomists for standard genome sequencing and annotation.</title>
        <authorList>
            <consortium name="The Broad Institute Genomics Platform"/>
            <consortium name="The Broad Institute Genome Sequencing Center for Infectious Disease"/>
            <person name="Wu L."/>
            <person name="Ma J."/>
        </authorList>
    </citation>
    <scope>NUCLEOTIDE SEQUENCE [LARGE SCALE GENOMIC DNA]</scope>
    <source>
        <strain evidence="8">CGMCC 4.7181</strain>
    </source>
</reference>
<dbReference type="Gene3D" id="3.10.105.10">
    <property type="entry name" value="Dipeptide-binding Protein, Domain 3"/>
    <property type="match status" value="1"/>
</dbReference>
<keyword evidence="8" id="KW-1185">Reference proteome</keyword>
<dbReference type="Gene3D" id="3.40.190.10">
    <property type="entry name" value="Periplasmic binding protein-like II"/>
    <property type="match status" value="1"/>
</dbReference>
<evidence type="ECO:0000256" key="2">
    <source>
        <dbReference type="ARBA" id="ARBA00005695"/>
    </source>
</evidence>
<feature type="domain" description="Solute-binding protein family 5" evidence="6">
    <location>
        <begin position="88"/>
        <end position="397"/>
    </location>
</feature>
<gene>
    <name evidence="7" type="ORF">GCM10010910_14390</name>
</gene>
<dbReference type="PANTHER" id="PTHR30290">
    <property type="entry name" value="PERIPLASMIC BINDING COMPONENT OF ABC TRANSPORTER"/>
    <property type="match status" value="1"/>
</dbReference>
<feature type="signal peptide" evidence="5">
    <location>
        <begin position="1"/>
        <end position="20"/>
    </location>
</feature>
<dbReference type="InterPro" id="IPR039424">
    <property type="entry name" value="SBP_5"/>
</dbReference>
<accession>A0ABQ2N061</accession>
<dbReference type="RefSeq" id="WP_188700702.1">
    <property type="nucleotide sequence ID" value="NZ_BMMQ01000003.1"/>
</dbReference>
<evidence type="ECO:0000256" key="1">
    <source>
        <dbReference type="ARBA" id="ARBA00004196"/>
    </source>
</evidence>
<keyword evidence="4 5" id="KW-0732">Signal</keyword>
<dbReference type="Pfam" id="PF00496">
    <property type="entry name" value="SBP_bac_5"/>
    <property type="match status" value="1"/>
</dbReference>
<comment type="similarity">
    <text evidence="2">Belongs to the bacterial solute-binding protein 5 family.</text>
</comment>
<dbReference type="Proteomes" id="UP000638043">
    <property type="component" value="Unassembled WGS sequence"/>
</dbReference>
<name>A0ABQ2N061_9MICO</name>
<feature type="chain" id="PRO_5046494537" evidence="5">
    <location>
        <begin position="21"/>
        <end position="484"/>
    </location>
</feature>
<dbReference type="InterPro" id="IPR030678">
    <property type="entry name" value="Peptide/Ni-bd"/>
</dbReference>
<dbReference type="InterPro" id="IPR000914">
    <property type="entry name" value="SBP_5_dom"/>
</dbReference>
<evidence type="ECO:0000313" key="7">
    <source>
        <dbReference type="EMBL" id="GGO62972.1"/>
    </source>
</evidence>
<keyword evidence="3" id="KW-0813">Transport</keyword>
<comment type="subcellular location">
    <subcellularLocation>
        <location evidence="1">Cell envelope</location>
    </subcellularLocation>
</comment>
<protein>
    <submittedName>
        <fullName evidence="7">Peptide ABC transporter substrate-binding protein</fullName>
    </submittedName>
</protein>
<evidence type="ECO:0000259" key="6">
    <source>
        <dbReference type="Pfam" id="PF00496"/>
    </source>
</evidence>
<dbReference type="PANTHER" id="PTHR30290:SF10">
    <property type="entry name" value="PERIPLASMIC OLIGOPEPTIDE-BINDING PROTEIN-RELATED"/>
    <property type="match status" value="1"/>
</dbReference>